<keyword evidence="1" id="KW-1133">Transmembrane helix</keyword>
<dbReference type="Pfam" id="PF07697">
    <property type="entry name" value="7TMR-HDED"/>
    <property type="match status" value="1"/>
</dbReference>
<dbReference type="InterPro" id="IPR011621">
    <property type="entry name" value="Metal-dep_PHydrolase_7TM_intra"/>
</dbReference>
<name>A0A9D9IQH5_9BACT</name>
<reference evidence="3" key="2">
    <citation type="journal article" date="2021" name="PeerJ">
        <title>Extensive microbial diversity within the chicken gut microbiome revealed by metagenomics and culture.</title>
        <authorList>
            <person name="Gilroy R."/>
            <person name="Ravi A."/>
            <person name="Getino M."/>
            <person name="Pursley I."/>
            <person name="Horton D.L."/>
            <person name="Alikhan N.F."/>
            <person name="Baker D."/>
            <person name="Gharbi K."/>
            <person name="Hall N."/>
            <person name="Watson M."/>
            <person name="Adriaenssens E.M."/>
            <person name="Foster-Nyarko E."/>
            <person name="Jarju S."/>
            <person name="Secka A."/>
            <person name="Antonio M."/>
            <person name="Oren A."/>
            <person name="Chaudhuri R.R."/>
            <person name="La Ragione R."/>
            <person name="Hildebrand F."/>
            <person name="Pallen M.J."/>
        </authorList>
    </citation>
    <scope>NUCLEOTIDE SEQUENCE</scope>
    <source>
        <strain evidence="3">6919</strain>
    </source>
</reference>
<feature type="transmembrane region" description="Helical" evidence="1">
    <location>
        <begin position="12"/>
        <end position="31"/>
    </location>
</feature>
<dbReference type="Pfam" id="PF01966">
    <property type="entry name" value="HD"/>
    <property type="match status" value="1"/>
</dbReference>
<keyword evidence="1" id="KW-0472">Membrane</keyword>
<comment type="caution">
    <text evidence="3">The sequence shown here is derived from an EMBL/GenBank/DDBJ whole genome shotgun (WGS) entry which is preliminary data.</text>
</comment>
<dbReference type="PROSITE" id="PS51831">
    <property type="entry name" value="HD"/>
    <property type="match status" value="1"/>
</dbReference>
<dbReference type="PANTHER" id="PTHR36442">
    <property type="entry name" value="CYCLIC-DI-AMP PHOSPHODIESTERASE PGPH"/>
    <property type="match status" value="1"/>
</dbReference>
<evidence type="ECO:0000256" key="1">
    <source>
        <dbReference type="SAM" id="Phobius"/>
    </source>
</evidence>
<feature type="transmembrane region" description="Helical" evidence="1">
    <location>
        <begin position="381"/>
        <end position="403"/>
    </location>
</feature>
<dbReference type="SUPFAM" id="SSF109604">
    <property type="entry name" value="HD-domain/PDEase-like"/>
    <property type="match status" value="1"/>
</dbReference>
<evidence type="ECO:0000313" key="4">
    <source>
        <dbReference type="Proteomes" id="UP000823598"/>
    </source>
</evidence>
<feature type="transmembrane region" description="Helical" evidence="1">
    <location>
        <begin position="314"/>
        <end position="332"/>
    </location>
</feature>
<organism evidence="3 4">
    <name type="scientific">Candidatus Limisoma faecipullorum</name>
    <dbReference type="NCBI Taxonomy" id="2840854"/>
    <lineage>
        <taxon>Bacteria</taxon>
        <taxon>Pseudomonadati</taxon>
        <taxon>Bacteroidota</taxon>
        <taxon>Bacteroidia</taxon>
        <taxon>Bacteroidales</taxon>
        <taxon>Candidatus Limisoma</taxon>
    </lineage>
</organism>
<dbReference type="InterPro" id="IPR006675">
    <property type="entry name" value="HDIG_dom"/>
</dbReference>
<feature type="transmembrane region" description="Helical" evidence="1">
    <location>
        <begin position="290"/>
        <end position="308"/>
    </location>
</feature>
<feature type="transmembrane region" description="Helical" evidence="1">
    <location>
        <begin position="344"/>
        <end position="369"/>
    </location>
</feature>
<accession>A0A9D9IQH5</accession>
<evidence type="ECO:0000259" key="2">
    <source>
        <dbReference type="PROSITE" id="PS51831"/>
    </source>
</evidence>
<feature type="domain" description="HD" evidence="2">
    <location>
        <begin position="468"/>
        <end position="611"/>
    </location>
</feature>
<sequence length="684" mass="76998">MNGIKETISKRANLFKILLFVAAAAVIAYFFPGNSNREYVYTVGKPWSYSLLTAPFDMPVFLDSVTIKEKKDSIDKAFVPIFKINKSIEKATIDKITSYYKVAFYTGDLRKLESLMRGIYARGIVDNDVYESIRLQQLPNVRILQGNVLQTVPTREMVSVKVAYSYIDSAMHSSPVIHNVNLAQIIVPNIVKDTVTSQKYLDDLYRKTMAPVGVIQQGERIVDRGEIITPQTAMLLSTYESMMKSRSKLVSHDAQYPIVGYVVVVATLLFLLYMFFRMFRTRIFNDNRKLLFVVLFVTLFSIASFYMLMHFRSASFFLPLAIVPIMLVTFFDSRTAFFVSVIQILICSLAAGMHMEFVIMHTVAAVIAIDTLQDLSKRSQLIRTAGMIFVGYALTYTALFVITEGNINAISYKPYIYLAINSVFLSFAYILIFVCEKLFGFVSKVTLVELSDINNKLLRELSEKCPGTFQHSMQVSNLVSEAAHEIGANTQLARAGALYHDIGKMENPAFFTENQHDVNPHELISPEQSAKIVIRHVTDGLKLADKSKLPAVIKDFIAEHHGKSTTKYFYTTACNNNGGEPVDPAPYTYPGPNPRSKETAILMMADATEAASRSLKEHTDESISALVNKIIDGQIAQGLMKDAPLSFRDVETIKKVFIARLRTIYHTRVSYPELIKKEGTETKE</sequence>
<dbReference type="SMART" id="SM00471">
    <property type="entry name" value="HDc"/>
    <property type="match status" value="1"/>
</dbReference>
<dbReference type="InterPro" id="IPR003607">
    <property type="entry name" value="HD/PDEase_dom"/>
</dbReference>
<dbReference type="InterPro" id="IPR006674">
    <property type="entry name" value="HD_domain"/>
</dbReference>
<proteinExistence type="predicted"/>
<dbReference type="Proteomes" id="UP000823598">
    <property type="component" value="Unassembled WGS sequence"/>
</dbReference>
<dbReference type="InterPro" id="IPR052722">
    <property type="entry name" value="PgpH_phosphodiesterase"/>
</dbReference>
<evidence type="ECO:0000313" key="3">
    <source>
        <dbReference type="EMBL" id="MBO8475753.1"/>
    </source>
</evidence>
<dbReference type="Pfam" id="PF07698">
    <property type="entry name" value="7TM-7TMR_HD"/>
    <property type="match status" value="1"/>
</dbReference>
<protein>
    <submittedName>
        <fullName evidence="3">HDIG domain-containing protein</fullName>
    </submittedName>
</protein>
<reference evidence="3" key="1">
    <citation type="submission" date="2020-10" db="EMBL/GenBank/DDBJ databases">
        <authorList>
            <person name="Gilroy R."/>
        </authorList>
    </citation>
    <scope>NUCLEOTIDE SEQUENCE</scope>
    <source>
        <strain evidence="3">6919</strain>
    </source>
</reference>
<dbReference type="AlphaFoldDB" id="A0A9D9IQH5"/>
<dbReference type="CDD" id="cd00077">
    <property type="entry name" value="HDc"/>
    <property type="match status" value="1"/>
</dbReference>
<dbReference type="InterPro" id="IPR011624">
    <property type="entry name" value="Metal-dep_PHydrolase_7TM_extra"/>
</dbReference>
<dbReference type="Gene3D" id="1.10.3210.10">
    <property type="entry name" value="Hypothetical protein af1432"/>
    <property type="match status" value="1"/>
</dbReference>
<dbReference type="NCBIfam" id="TIGR00277">
    <property type="entry name" value="HDIG"/>
    <property type="match status" value="1"/>
</dbReference>
<feature type="transmembrane region" description="Helical" evidence="1">
    <location>
        <begin position="258"/>
        <end position="278"/>
    </location>
</feature>
<dbReference type="EMBL" id="JADIMC010000024">
    <property type="protein sequence ID" value="MBO8475753.1"/>
    <property type="molecule type" value="Genomic_DNA"/>
</dbReference>
<feature type="transmembrane region" description="Helical" evidence="1">
    <location>
        <begin position="415"/>
        <end position="434"/>
    </location>
</feature>
<gene>
    <name evidence="3" type="ORF">IAB88_02025</name>
</gene>
<dbReference type="PANTHER" id="PTHR36442:SF1">
    <property type="entry name" value="CYCLIC-DI-AMP PHOSPHODIESTERASE PGPH"/>
    <property type="match status" value="1"/>
</dbReference>
<keyword evidence="1" id="KW-0812">Transmembrane</keyword>